<dbReference type="SUPFAM" id="SSF53474">
    <property type="entry name" value="alpha/beta-Hydrolases"/>
    <property type="match status" value="1"/>
</dbReference>
<dbReference type="RefSeq" id="WP_116568133.1">
    <property type="nucleotide sequence ID" value="NZ_QDKP01000040.1"/>
</dbReference>
<evidence type="ECO:0000259" key="2">
    <source>
        <dbReference type="Pfam" id="PF00561"/>
    </source>
</evidence>
<name>A0A2T9JDP1_9CAUL</name>
<keyword evidence="4" id="KW-1185">Reference proteome</keyword>
<dbReference type="Proteomes" id="UP000244913">
    <property type="component" value="Unassembled WGS sequence"/>
</dbReference>
<dbReference type="InterPro" id="IPR000073">
    <property type="entry name" value="AB_hydrolase_1"/>
</dbReference>
<feature type="chain" id="PRO_5015427588" evidence="1">
    <location>
        <begin position="19"/>
        <end position="337"/>
    </location>
</feature>
<dbReference type="AlphaFoldDB" id="A0A2T9JDP1"/>
<dbReference type="PRINTS" id="PR00111">
    <property type="entry name" value="ABHYDROLASE"/>
</dbReference>
<evidence type="ECO:0000256" key="1">
    <source>
        <dbReference type="SAM" id="SignalP"/>
    </source>
</evidence>
<evidence type="ECO:0000313" key="4">
    <source>
        <dbReference type="Proteomes" id="UP000244913"/>
    </source>
</evidence>
<comment type="caution">
    <text evidence="3">The sequence shown here is derived from an EMBL/GenBank/DDBJ whole genome shotgun (WGS) entry which is preliminary data.</text>
</comment>
<feature type="signal peptide" evidence="1">
    <location>
        <begin position="1"/>
        <end position="18"/>
    </location>
</feature>
<dbReference type="InterPro" id="IPR029058">
    <property type="entry name" value="AB_hydrolase_fold"/>
</dbReference>
<accession>A0A2T9JDP1</accession>
<reference evidence="3 4" key="1">
    <citation type="submission" date="2018-04" db="EMBL/GenBank/DDBJ databases">
        <title>The genome sequence of Caulobacter sp. 736.</title>
        <authorList>
            <person name="Gao J."/>
            <person name="Sun J."/>
        </authorList>
    </citation>
    <scope>NUCLEOTIDE SEQUENCE [LARGE SCALE GENOMIC DNA]</scope>
    <source>
        <strain evidence="3 4">736</strain>
    </source>
</reference>
<dbReference type="Pfam" id="PF00561">
    <property type="entry name" value="Abhydrolase_1"/>
    <property type="match status" value="1"/>
</dbReference>
<dbReference type="PANTHER" id="PTHR43798">
    <property type="entry name" value="MONOACYLGLYCEROL LIPASE"/>
    <property type="match status" value="1"/>
</dbReference>
<evidence type="ECO:0000313" key="3">
    <source>
        <dbReference type="EMBL" id="PVM81017.1"/>
    </source>
</evidence>
<sequence>MKTALVAAVLALSLPIVAPDPVRAAEPAAVGIALENYAYPYPVAFLPLEHGGHAVRMAYMDVPPTGPANGRAVLLLHGRNFPAGYWAPTIAALSAAGYRVVAPDQIQFGKSSKLDDVPVRFDRMVQDTAALLDHLKIGKVEVIAHSMGNHVGVRWALAHPDRTGRLVMYGPVGLEDYRLYTPSTPLEKLVADDEAKGPEAYLNELMTSYGLTLPREAMAPYVELREGLKRSGEWPRYARSFAASAVAIRDQPYLHDLPKVSVPVLILAGERDGTAPGKGYARPEDKPRFGHVLARAQALAPTMKNARVEAFDAGHLLHLERTERFNAVVLAFLGEGR</sequence>
<dbReference type="PANTHER" id="PTHR43798:SF33">
    <property type="entry name" value="HYDROLASE, PUTATIVE (AFU_ORTHOLOGUE AFUA_2G14860)-RELATED"/>
    <property type="match status" value="1"/>
</dbReference>
<keyword evidence="3" id="KW-0378">Hydrolase</keyword>
<dbReference type="EMBL" id="QDKP01000040">
    <property type="protein sequence ID" value="PVM81017.1"/>
    <property type="molecule type" value="Genomic_DNA"/>
</dbReference>
<keyword evidence="1" id="KW-0732">Signal</keyword>
<dbReference type="Gene3D" id="3.40.50.1820">
    <property type="entry name" value="alpha/beta hydrolase"/>
    <property type="match status" value="1"/>
</dbReference>
<feature type="domain" description="AB hydrolase-1" evidence="2">
    <location>
        <begin position="72"/>
        <end position="321"/>
    </location>
</feature>
<protein>
    <submittedName>
        <fullName evidence="3">Alpha/beta hydrolase</fullName>
    </submittedName>
</protein>
<dbReference type="GO" id="GO:0016020">
    <property type="term" value="C:membrane"/>
    <property type="evidence" value="ECO:0007669"/>
    <property type="project" value="TreeGrafter"/>
</dbReference>
<organism evidence="3 4">
    <name type="scientific">Caulobacter radicis</name>
    <dbReference type="NCBI Taxonomy" id="2172650"/>
    <lineage>
        <taxon>Bacteria</taxon>
        <taxon>Pseudomonadati</taxon>
        <taxon>Pseudomonadota</taxon>
        <taxon>Alphaproteobacteria</taxon>
        <taxon>Caulobacterales</taxon>
        <taxon>Caulobacteraceae</taxon>
        <taxon>Caulobacter</taxon>
    </lineage>
</organism>
<proteinExistence type="predicted"/>
<gene>
    <name evidence="3" type="ORF">DDF65_13920</name>
</gene>
<dbReference type="GO" id="GO:0016787">
    <property type="term" value="F:hydrolase activity"/>
    <property type="evidence" value="ECO:0007669"/>
    <property type="project" value="UniProtKB-KW"/>
</dbReference>
<dbReference type="InterPro" id="IPR050266">
    <property type="entry name" value="AB_hydrolase_sf"/>
</dbReference>